<comment type="similarity">
    <text evidence="2">Belongs to the glycosyl hydrolase 2 family.</text>
</comment>
<dbReference type="Gene3D" id="2.60.120.260">
    <property type="entry name" value="Galactose-binding domain-like"/>
    <property type="match status" value="1"/>
</dbReference>
<comment type="catalytic activity">
    <reaction evidence="1">
        <text>Hydrolysis of terminal, non-reducing beta-D-mannose residues in beta-D-mannosides.</text>
        <dbReference type="EC" id="3.2.1.25"/>
    </reaction>
</comment>
<dbReference type="EC" id="3.2.1.25" evidence="3"/>
<dbReference type="InterPro" id="IPR054593">
    <property type="entry name" value="Beta-mannosidase-like_N2"/>
</dbReference>
<dbReference type="PANTHER" id="PTHR43730">
    <property type="entry name" value="BETA-MANNOSIDASE"/>
    <property type="match status" value="1"/>
</dbReference>
<accession>A0ABQ3WBC9</accession>
<feature type="domain" description="Glycoside hydrolase family 2 immunoglobulin-like beta-sandwich" evidence="8">
    <location>
        <begin position="226"/>
        <end position="305"/>
    </location>
</feature>
<evidence type="ECO:0000256" key="1">
    <source>
        <dbReference type="ARBA" id="ARBA00000829"/>
    </source>
</evidence>
<dbReference type="Pfam" id="PF02836">
    <property type="entry name" value="Glyco_hydro_2_C"/>
    <property type="match status" value="1"/>
</dbReference>
<organism evidence="11">
    <name type="scientific">Actinoplanes campanulatus</name>
    <dbReference type="NCBI Taxonomy" id="113559"/>
    <lineage>
        <taxon>Bacteria</taxon>
        <taxon>Bacillati</taxon>
        <taxon>Actinomycetota</taxon>
        <taxon>Actinomycetes</taxon>
        <taxon>Micromonosporales</taxon>
        <taxon>Micromonosporaceae</taxon>
        <taxon>Actinoplanes</taxon>
    </lineage>
</organism>
<keyword evidence="5" id="KW-0378">Hydrolase</keyword>
<evidence type="ECO:0000256" key="2">
    <source>
        <dbReference type="ARBA" id="ARBA00007401"/>
    </source>
</evidence>
<reference evidence="11" key="1">
    <citation type="submission" date="2021-01" db="EMBL/GenBank/DDBJ databases">
        <title>Whole genome shotgun sequence of Actinoplanes capillaceus NBRC 16408.</title>
        <authorList>
            <person name="Komaki H."/>
            <person name="Tamura T."/>
        </authorList>
    </citation>
    <scope>NUCLEOTIDE SEQUENCE [LARGE SCALE GENOMIC DNA]</scope>
    <source>
        <strain evidence="11">NBRC 16408</strain>
    </source>
</reference>
<dbReference type="Pfam" id="PF00703">
    <property type="entry name" value="Glyco_hydro_2"/>
    <property type="match status" value="1"/>
</dbReference>
<evidence type="ECO:0000256" key="3">
    <source>
        <dbReference type="ARBA" id="ARBA00012754"/>
    </source>
</evidence>
<dbReference type="PANTHER" id="PTHR43730:SF1">
    <property type="entry name" value="BETA-MANNOSIDASE"/>
    <property type="match status" value="1"/>
</dbReference>
<dbReference type="InterPro" id="IPR013783">
    <property type="entry name" value="Ig-like_fold"/>
</dbReference>
<dbReference type="SUPFAM" id="SSF49303">
    <property type="entry name" value="beta-Galactosidase/glucuronidase domain"/>
    <property type="match status" value="2"/>
</dbReference>
<evidence type="ECO:0000313" key="11">
    <source>
        <dbReference type="EMBL" id="GID43151.1"/>
    </source>
</evidence>
<protein>
    <recommendedName>
        <fullName evidence="3">beta-mannosidase</fullName>
        <ecNumber evidence="3">3.2.1.25</ecNumber>
    </recommendedName>
</protein>
<proteinExistence type="inferred from homology"/>
<dbReference type="Pfam" id="PF22666">
    <property type="entry name" value="Glyco_hydro_2_N2"/>
    <property type="match status" value="1"/>
</dbReference>
<dbReference type="EMBL" id="BOMF01000006">
    <property type="protein sequence ID" value="GID43151.1"/>
    <property type="molecule type" value="Genomic_DNA"/>
</dbReference>
<keyword evidence="6" id="KW-0326">Glycosidase</keyword>
<gene>
    <name evidence="11" type="ORF">Aca07nite_04260</name>
</gene>
<comment type="caution">
    <text evidence="11">The sequence shown here is derived from an EMBL/GenBank/DDBJ whole genome shotgun (WGS) entry which is preliminary data.</text>
</comment>
<evidence type="ECO:0000259" key="8">
    <source>
        <dbReference type="Pfam" id="PF00703"/>
    </source>
</evidence>
<evidence type="ECO:0000256" key="5">
    <source>
        <dbReference type="ARBA" id="ARBA00022801"/>
    </source>
</evidence>
<dbReference type="InterPro" id="IPR008979">
    <property type="entry name" value="Galactose-bd-like_sf"/>
</dbReference>
<evidence type="ECO:0000259" key="9">
    <source>
        <dbReference type="Pfam" id="PF02836"/>
    </source>
</evidence>
<dbReference type="InterPro" id="IPR036156">
    <property type="entry name" value="Beta-gal/glucu_dom_sf"/>
</dbReference>
<feature type="domain" description="Beta-mannosidase-like galactose-binding" evidence="10">
    <location>
        <begin position="29"/>
        <end position="201"/>
    </location>
</feature>
<dbReference type="InterPro" id="IPR006103">
    <property type="entry name" value="Glyco_hydro_2_cat"/>
</dbReference>
<evidence type="ECO:0000259" key="10">
    <source>
        <dbReference type="Pfam" id="PF22666"/>
    </source>
</evidence>
<evidence type="ECO:0000256" key="7">
    <source>
        <dbReference type="SAM" id="MobiDB-lite"/>
    </source>
</evidence>
<dbReference type="InterPro" id="IPR017853">
    <property type="entry name" value="GH"/>
</dbReference>
<feature type="domain" description="Glycoside hydrolase family 2 catalytic" evidence="9">
    <location>
        <begin position="374"/>
        <end position="478"/>
    </location>
</feature>
<name>A0ABQ3WBC9_9ACTN</name>
<feature type="region of interest" description="Disordered" evidence="7">
    <location>
        <begin position="475"/>
        <end position="495"/>
    </location>
</feature>
<keyword evidence="4" id="KW-0732">Signal</keyword>
<dbReference type="SUPFAM" id="SSF51445">
    <property type="entry name" value="(Trans)glycosidases"/>
    <property type="match status" value="1"/>
</dbReference>
<dbReference type="Gene3D" id="3.20.20.80">
    <property type="entry name" value="Glycosidases"/>
    <property type="match status" value="1"/>
</dbReference>
<evidence type="ECO:0000256" key="6">
    <source>
        <dbReference type="ARBA" id="ARBA00023295"/>
    </source>
</evidence>
<dbReference type="InterPro" id="IPR050887">
    <property type="entry name" value="Beta-mannosidase_GH2"/>
</dbReference>
<dbReference type="SUPFAM" id="SSF49785">
    <property type="entry name" value="Galactose-binding domain-like"/>
    <property type="match status" value="1"/>
</dbReference>
<sequence>MWESRRGGNPIFLTQGAPPMLKTDLHQGWTVRSAGGRVPSEIAASRLPAAVPGTVHTDLLTAGLIADPYLGANEAGLAWFHRSSWLYETTFTAAPAAPGERVDLVFDGLDTVAAIEVDGTEVGRTANMHRGYRFDVRHLLRDGRIPLSVRFDSALEHAERFEEQAGSRPRPYPHPFNAVRKMACSFGWDWGPDLQTAGIWKPVRLERWHTARFASVRPLATRDRLTVHVAVERASEAPLTVEVRAAGRTARVDVVAGQATVELHVPDAPVWWPVGLGEQPLVPVEVTLVTGDHVLDEHRTRVGFRDVRLDESPDEHGSRFTLIVNDREVFVLGLNWIPEDHLLTRITRERLEAAVDRAVAGNANLLRIWGGGIWESDEFYDVCDELGVLVWQDFPLACAAYSEEEPMRSEILAEARENVTRLAPHPSLILWNGGNENIWGHEDWQWKEALNGATWGARYYYEDFPALLAELDPTRPYHPGSPSSPGHDPEVVHPNDDRFGTRHEWEAWNREDYRFHDNFVPRFCSEFGWQAPPAWSTLTATLAPEDLRKDSAAFLLHQKAEDGNGKLDRGLAHHMAVPSDFAAWHWATQLNQARATAYAVAHLRGHAPRTMGSILWQLNDCWPVTSWAVVDGSGRLKPAWYALRRTYAPVLLSFQEREGRTVLAVINDRDEPWRDSARLRRVRFDGAELAAVTTQVEVPARSVGLIEVDPGLLAAAEPDREVLVADSGGLRATHLFAEDFDLRYDPAAVRAHTVAVEGGYSITVTAASFARDVAVLADRVAPDAVVDDMLVDLLPGETHTFTVTTAATVDGEAFAAPEVLRSANALAAPAQVG</sequence>
<dbReference type="Gene3D" id="2.60.40.10">
    <property type="entry name" value="Immunoglobulins"/>
    <property type="match status" value="2"/>
</dbReference>
<dbReference type="InterPro" id="IPR006102">
    <property type="entry name" value="Ig-like_GH2"/>
</dbReference>
<evidence type="ECO:0000256" key="4">
    <source>
        <dbReference type="ARBA" id="ARBA00022729"/>
    </source>
</evidence>